<dbReference type="InterPro" id="IPR015285">
    <property type="entry name" value="RIO2_wHTH_N"/>
</dbReference>
<keyword evidence="7" id="KW-0547">Nucleotide-binding</keyword>
<feature type="region of interest" description="Disordered" evidence="15">
    <location>
        <begin position="310"/>
        <end position="380"/>
    </location>
</feature>
<comment type="catalytic activity">
    <reaction evidence="11">
        <text>L-threonyl-[protein] + ATP = O-phospho-L-threonyl-[protein] + ADP + H(+)</text>
        <dbReference type="Rhea" id="RHEA:46608"/>
        <dbReference type="Rhea" id="RHEA-COMP:11060"/>
        <dbReference type="Rhea" id="RHEA-COMP:11605"/>
        <dbReference type="ChEBI" id="CHEBI:15378"/>
        <dbReference type="ChEBI" id="CHEBI:30013"/>
        <dbReference type="ChEBI" id="CHEBI:30616"/>
        <dbReference type="ChEBI" id="CHEBI:61977"/>
        <dbReference type="ChEBI" id="CHEBI:456216"/>
        <dbReference type="EC" id="2.7.11.1"/>
    </reaction>
</comment>
<feature type="domain" description="RIO kinase" evidence="16">
    <location>
        <begin position="64"/>
        <end position="297"/>
    </location>
</feature>
<evidence type="ECO:0000256" key="6">
    <source>
        <dbReference type="ARBA" id="ARBA00022723"/>
    </source>
</evidence>
<evidence type="ECO:0000256" key="5">
    <source>
        <dbReference type="ARBA" id="ARBA00022679"/>
    </source>
</evidence>
<comment type="cofactor">
    <cofactor evidence="1">
        <name>Mg(2+)</name>
        <dbReference type="ChEBI" id="CHEBI:18420"/>
    </cofactor>
</comment>
<feature type="compositionally biased region" description="Low complexity" evidence="15">
    <location>
        <begin position="361"/>
        <end position="371"/>
    </location>
</feature>
<dbReference type="InterPro" id="IPR018934">
    <property type="entry name" value="RIO_dom"/>
</dbReference>
<comment type="catalytic activity">
    <reaction evidence="12">
        <text>L-seryl-[protein] + ATP = O-phospho-L-seryl-[protein] + ADP + H(+)</text>
        <dbReference type="Rhea" id="RHEA:17989"/>
        <dbReference type="Rhea" id="RHEA-COMP:9863"/>
        <dbReference type="Rhea" id="RHEA-COMP:11604"/>
        <dbReference type="ChEBI" id="CHEBI:15378"/>
        <dbReference type="ChEBI" id="CHEBI:29999"/>
        <dbReference type="ChEBI" id="CHEBI:30616"/>
        <dbReference type="ChEBI" id="CHEBI:83421"/>
        <dbReference type="ChEBI" id="CHEBI:456216"/>
        <dbReference type="EC" id="2.7.11.1"/>
    </reaction>
</comment>
<dbReference type="Gene3D" id="3.30.200.20">
    <property type="entry name" value="Phosphorylase Kinase, domain 1"/>
    <property type="match status" value="1"/>
</dbReference>
<dbReference type="PANTHER" id="PTHR45852:SF1">
    <property type="entry name" value="SERINE_THREONINE-PROTEIN KINASE RIO2"/>
    <property type="match status" value="1"/>
</dbReference>
<dbReference type="GO" id="GO:0030688">
    <property type="term" value="C:preribosome, small subunit precursor"/>
    <property type="evidence" value="ECO:0007669"/>
    <property type="project" value="TreeGrafter"/>
</dbReference>
<dbReference type="SUPFAM" id="SSF56112">
    <property type="entry name" value="Protein kinase-like (PK-like)"/>
    <property type="match status" value="1"/>
</dbReference>
<organism evidence="17 18">
    <name type="scientific">Apatococcus lobatus</name>
    <dbReference type="NCBI Taxonomy" id="904363"/>
    <lineage>
        <taxon>Eukaryota</taxon>
        <taxon>Viridiplantae</taxon>
        <taxon>Chlorophyta</taxon>
        <taxon>core chlorophytes</taxon>
        <taxon>Trebouxiophyceae</taxon>
        <taxon>Chlorellales</taxon>
        <taxon>Chlorellaceae</taxon>
        <taxon>Apatococcus</taxon>
    </lineage>
</organism>
<dbReference type="Pfam" id="PF09202">
    <property type="entry name" value="Rio2_N"/>
    <property type="match status" value="1"/>
</dbReference>
<dbReference type="InterPro" id="IPR036390">
    <property type="entry name" value="WH_DNA-bd_sf"/>
</dbReference>
<comment type="similarity">
    <text evidence="2">Belongs to the protein kinase superfamily. RIO-type Ser/Thr kinase family.</text>
</comment>
<dbReference type="AlphaFoldDB" id="A0AAW1QK37"/>
<proteinExistence type="inferred from homology"/>
<keyword evidence="18" id="KW-1185">Reference proteome</keyword>
<dbReference type="InterPro" id="IPR036388">
    <property type="entry name" value="WH-like_DNA-bd_sf"/>
</dbReference>
<evidence type="ECO:0000256" key="4">
    <source>
        <dbReference type="ARBA" id="ARBA00022527"/>
    </source>
</evidence>
<comment type="caution">
    <text evidence="17">The sequence shown here is derived from an EMBL/GenBank/DDBJ whole genome shotgun (WGS) entry which is preliminary data.</text>
</comment>
<dbReference type="GO" id="GO:0005829">
    <property type="term" value="C:cytosol"/>
    <property type="evidence" value="ECO:0007669"/>
    <property type="project" value="TreeGrafter"/>
</dbReference>
<dbReference type="PANTHER" id="PTHR45852">
    <property type="entry name" value="SER/THR-PROTEIN KINASE RIO2"/>
    <property type="match status" value="1"/>
</dbReference>
<dbReference type="SMART" id="SM00090">
    <property type="entry name" value="RIO"/>
    <property type="match status" value="1"/>
</dbReference>
<keyword evidence="9" id="KW-0067">ATP-binding</keyword>
<sequence>MKLDVNVLKFLAKDDFRVLTAVEVGQKNHELVPLPLIESIAALRTGGTQRAARNLLRYKLLHHDSSKYDGYRLTPLGYDYLAIKALVNRGAISSVGSQIGVGKESDVFEVMNDEGEVMALKVHRLGRTSFRAVKSKRDYLKHRSSFSWLYLSRLAAAREYSFMVALAEQGLPVPTPIDHNRHCVLMSLVDAIPLAQVQELHEAGNTFHDLMALMERLTRLGLVHCDYNEFNLLVDTEDTVTLIDFPQMVSVSHENAQELFDRDVDCVIKFFKTKIGYIPEQDQARPWKRPCFQELCQRLESRLDIDLQASGHPKLGKGGKAVSSGRSPLDPDVAVSADSDAASEADSEAISAADADEEAGGSEASSSVAPAYDEPTGDAQPLAAAAADCKAGETSMLIRNEVPLATIYEDGKRRGITRLYLSCQGEELAGRNIHEAGVPVGMPCPTFAWASFTPHTTNFITRPAPKRESSTLSMQLAGLQDDAMEWFDEPLRCSAFVE</sequence>
<keyword evidence="6" id="KW-0479">Metal-binding</keyword>
<evidence type="ECO:0000256" key="10">
    <source>
        <dbReference type="ARBA" id="ARBA00022842"/>
    </source>
</evidence>
<feature type="compositionally biased region" description="Low complexity" evidence="15">
    <location>
        <begin position="330"/>
        <end position="340"/>
    </location>
</feature>
<dbReference type="InterPro" id="IPR030484">
    <property type="entry name" value="Rio2"/>
</dbReference>
<dbReference type="Gene3D" id="1.10.10.10">
    <property type="entry name" value="Winged helix-like DNA-binding domain superfamily/Winged helix DNA-binding domain"/>
    <property type="match status" value="1"/>
</dbReference>
<evidence type="ECO:0000259" key="16">
    <source>
        <dbReference type="SMART" id="SM00090"/>
    </source>
</evidence>
<evidence type="ECO:0000256" key="8">
    <source>
        <dbReference type="ARBA" id="ARBA00022777"/>
    </source>
</evidence>
<keyword evidence="8" id="KW-0418">Kinase</keyword>
<evidence type="ECO:0000313" key="17">
    <source>
        <dbReference type="EMBL" id="KAK9821645.1"/>
    </source>
</evidence>
<dbReference type="Gene3D" id="1.10.510.10">
    <property type="entry name" value="Transferase(Phosphotransferase) domain 1"/>
    <property type="match status" value="1"/>
</dbReference>
<keyword evidence="5" id="KW-0808">Transferase</keyword>
<reference evidence="17 18" key="1">
    <citation type="journal article" date="2024" name="Nat. Commun.">
        <title>Phylogenomics reveals the evolutionary origins of lichenization in chlorophyte algae.</title>
        <authorList>
            <person name="Puginier C."/>
            <person name="Libourel C."/>
            <person name="Otte J."/>
            <person name="Skaloud P."/>
            <person name="Haon M."/>
            <person name="Grisel S."/>
            <person name="Petersen M."/>
            <person name="Berrin J.G."/>
            <person name="Delaux P.M."/>
            <person name="Dal Grande F."/>
            <person name="Keller J."/>
        </authorList>
    </citation>
    <scope>NUCLEOTIDE SEQUENCE [LARGE SCALE GENOMIC DNA]</scope>
    <source>
        <strain evidence="17 18">SAG 2145</strain>
    </source>
</reference>
<dbReference type="SUPFAM" id="SSF46785">
    <property type="entry name" value="Winged helix' DNA-binding domain"/>
    <property type="match status" value="1"/>
</dbReference>
<accession>A0AAW1QK37</accession>
<dbReference type="GO" id="GO:0005524">
    <property type="term" value="F:ATP binding"/>
    <property type="evidence" value="ECO:0007669"/>
    <property type="project" value="UniProtKB-KW"/>
</dbReference>
<evidence type="ECO:0000256" key="1">
    <source>
        <dbReference type="ARBA" id="ARBA00001946"/>
    </source>
</evidence>
<evidence type="ECO:0000256" key="12">
    <source>
        <dbReference type="ARBA" id="ARBA00048679"/>
    </source>
</evidence>
<protein>
    <recommendedName>
        <fullName evidence="13">Serine/threonine-protein kinase RIO2</fullName>
        <ecNumber evidence="3">2.7.11.1</ecNumber>
    </recommendedName>
    <alternativeName>
        <fullName evidence="14">Serine/threonine-protein kinase rio2</fullName>
    </alternativeName>
</protein>
<dbReference type="GO" id="GO:0005634">
    <property type="term" value="C:nucleus"/>
    <property type="evidence" value="ECO:0007669"/>
    <property type="project" value="TreeGrafter"/>
</dbReference>
<dbReference type="Pfam" id="PF01163">
    <property type="entry name" value="RIO1"/>
    <property type="match status" value="1"/>
</dbReference>
<evidence type="ECO:0000256" key="3">
    <source>
        <dbReference type="ARBA" id="ARBA00012513"/>
    </source>
</evidence>
<dbReference type="Proteomes" id="UP001438707">
    <property type="component" value="Unassembled WGS sequence"/>
</dbReference>
<evidence type="ECO:0000256" key="7">
    <source>
        <dbReference type="ARBA" id="ARBA00022741"/>
    </source>
</evidence>
<dbReference type="EC" id="2.7.11.1" evidence="3"/>
<evidence type="ECO:0000256" key="2">
    <source>
        <dbReference type="ARBA" id="ARBA00009196"/>
    </source>
</evidence>
<dbReference type="FunFam" id="3.30.200.20:FF:000052">
    <property type="entry name" value="Serine/threonine-protein kinase RIO2"/>
    <property type="match status" value="1"/>
</dbReference>
<dbReference type="GO" id="GO:0030490">
    <property type="term" value="P:maturation of SSU-rRNA"/>
    <property type="evidence" value="ECO:0007669"/>
    <property type="project" value="TreeGrafter"/>
</dbReference>
<name>A0AAW1QK37_9CHLO</name>
<gene>
    <name evidence="17" type="ORF">WJX74_003707</name>
</gene>
<evidence type="ECO:0000256" key="13">
    <source>
        <dbReference type="ARBA" id="ARBA00068353"/>
    </source>
</evidence>
<keyword evidence="4" id="KW-0723">Serine/threonine-protein kinase</keyword>
<dbReference type="GO" id="GO:0004674">
    <property type="term" value="F:protein serine/threonine kinase activity"/>
    <property type="evidence" value="ECO:0007669"/>
    <property type="project" value="UniProtKB-KW"/>
</dbReference>
<keyword evidence="10" id="KW-0460">Magnesium</keyword>
<evidence type="ECO:0000256" key="9">
    <source>
        <dbReference type="ARBA" id="ARBA00022840"/>
    </source>
</evidence>
<dbReference type="EMBL" id="JALJOS010000036">
    <property type="protein sequence ID" value="KAK9821645.1"/>
    <property type="molecule type" value="Genomic_DNA"/>
</dbReference>
<evidence type="ECO:0000313" key="18">
    <source>
        <dbReference type="Proteomes" id="UP001438707"/>
    </source>
</evidence>
<evidence type="ECO:0000256" key="15">
    <source>
        <dbReference type="SAM" id="MobiDB-lite"/>
    </source>
</evidence>
<evidence type="ECO:0000256" key="14">
    <source>
        <dbReference type="ARBA" id="ARBA00068837"/>
    </source>
</evidence>
<dbReference type="InterPro" id="IPR000687">
    <property type="entry name" value="RIO_kinase"/>
</dbReference>
<dbReference type="GO" id="GO:0046872">
    <property type="term" value="F:metal ion binding"/>
    <property type="evidence" value="ECO:0007669"/>
    <property type="project" value="UniProtKB-KW"/>
</dbReference>
<dbReference type="FunFam" id="1.10.10.10:FF:000053">
    <property type="entry name" value="Serine/threonine-protein kinase RIO2"/>
    <property type="match status" value="1"/>
</dbReference>
<evidence type="ECO:0000256" key="11">
    <source>
        <dbReference type="ARBA" id="ARBA00047899"/>
    </source>
</evidence>
<dbReference type="CDD" id="cd05144">
    <property type="entry name" value="RIO2_C"/>
    <property type="match status" value="1"/>
</dbReference>
<dbReference type="InterPro" id="IPR011009">
    <property type="entry name" value="Kinase-like_dom_sf"/>
</dbReference>